<evidence type="ECO:0000256" key="1">
    <source>
        <dbReference type="SAM" id="MobiDB-lite"/>
    </source>
</evidence>
<feature type="region of interest" description="Disordered" evidence="1">
    <location>
        <begin position="197"/>
        <end position="243"/>
    </location>
</feature>
<protein>
    <recommendedName>
        <fullName evidence="4">SIS domain-containing protein</fullName>
    </recommendedName>
</protein>
<name>A0ABW7RKI6_9ACTN</name>
<organism evidence="2 3">
    <name type="scientific">Streptomyces celluloflavus</name>
    <dbReference type="NCBI Taxonomy" id="58344"/>
    <lineage>
        <taxon>Bacteria</taxon>
        <taxon>Bacillati</taxon>
        <taxon>Actinomycetota</taxon>
        <taxon>Actinomycetes</taxon>
        <taxon>Kitasatosporales</taxon>
        <taxon>Streptomycetaceae</taxon>
        <taxon>Streptomyces</taxon>
    </lineage>
</organism>
<evidence type="ECO:0008006" key="4">
    <source>
        <dbReference type="Google" id="ProtNLM"/>
    </source>
</evidence>
<evidence type="ECO:0000313" key="3">
    <source>
        <dbReference type="Proteomes" id="UP001610990"/>
    </source>
</evidence>
<sequence length="243" mass="24864">MDASRVALLREVLAGTEWVQASRRFAGALRAGVTRHGGGLLLVGSAAYEPWHLAAHLDDEAAWSGLPELSPTLVRHHVRAGVPAHLSVGLGRLAAAGRGTTLLVVTPEQPGAGLLERVHDARRNGATVLALDGGDRELHALAHDALAAPPTAPGTAGPAGPGTGIDIGMGMGMDIGPGIGPGSMPGPDHDTLQHLVSTAAGEHGGSASLPGQPPGRPAPGRRRFRDRLARLADELTAPPPPRW</sequence>
<proteinExistence type="predicted"/>
<comment type="caution">
    <text evidence="2">The sequence shown here is derived from an EMBL/GenBank/DDBJ whole genome shotgun (WGS) entry which is preliminary data.</text>
</comment>
<keyword evidence="3" id="KW-1185">Reference proteome</keyword>
<dbReference type="RefSeq" id="WP_367430893.1">
    <property type="nucleotide sequence ID" value="NZ_CP108413.1"/>
</dbReference>
<evidence type="ECO:0000313" key="2">
    <source>
        <dbReference type="EMBL" id="MFH8587688.1"/>
    </source>
</evidence>
<reference evidence="2 3" key="1">
    <citation type="submission" date="2024-10" db="EMBL/GenBank/DDBJ databases">
        <title>The Natural Products Discovery Center: Release of the First 8490 Sequenced Strains for Exploring Actinobacteria Biosynthetic Diversity.</title>
        <authorList>
            <person name="Kalkreuter E."/>
            <person name="Kautsar S.A."/>
            <person name="Yang D."/>
            <person name="Bader C.D."/>
            <person name="Teijaro C.N."/>
            <person name="Fluegel L."/>
            <person name="Davis C.M."/>
            <person name="Simpson J.R."/>
            <person name="Lauterbach L."/>
            <person name="Steele A.D."/>
            <person name="Gui C."/>
            <person name="Meng S."/>
            <person name="Li G."/>
            <person name="Viehrig K."/>
            <person name="Ye F."/>
            <person name="Su P."/>
            <person name="Kiefer A.F."/>
            <person name="Nichols A."/>
            <person name="Cepeda A.J."/>
            <person name="Yan W."/>
            <person name="Fan B."/>
            <person name="Jiang Y."/>
            <person name="Adhikari A."/>
            <person name="Zheng C.-J."/>
            <person name="Schuster L."/>
            <person name="Cowan T.M."/>
            <person name="Smanski M.J."/>
            <person name="Chevrette M.G."/>
            <person name="De Carvalho L.P.S."/>
            <person name="Shen B."/>
        </authorList>
    </citation>
    <scope>NUCLEOTIDE SEQUENCE [LARGE SCALE GENOMIC DNA]</scope>
    <source>
        <strain evidence="2 3">NPDC018013</strain>
    </source>
</reference>
<dbReference type="EMBL" id="JBIRGH010000018">
    <property type="protein sequence ID" value="MFH8587688.1"/>
    <property type="molecule type" value="Genomic_DNA"/>
</dbReference>
<accession>A0ABW7RKI6</accession>
<gene>
    <name evidence="2" type="ORF">ACH4GP_25370</name>
</gene>
<dbReference type="Proteomes" id="UP001610990">
    <property type="component" value="Unassembled WGS sequence"/>
</dbReference>